<accession>A0A014MLZ9</accession>
<evidence type="ECO:0000313" key="2">
    <source>
        <dbReference type="Proteomes" id="UP000020766"/>
    </source>
</evidence>
<dbReference type="EMBL" id="JBOK01000020">
    <property type="protein sequence ID" value="EXU79154.1"/>
    <property type="molecule type" value="Genomic_DNA"/>
</dbReference>
<organism evidence="1 2">
    <name type="scientific">Comamonas aquatica DA1877</name>
    <dbReference type="NCBI Taxonomy" id="1457173"/>
    <lineage>
        <taxon>Bacteria</taxon>
        <taxon>Pseudomonadati</taxon>
        <taxon>Pseudomonadota</taxon>
        <taxon>Betaproteobacteria</taxon>
        <taxon>Burkholderiales</taxon>
        <taxon>Comamonadaceae</taxon>
        <taxon>Comamonas</taxon>
    </lineage>
</organism>
<gene>
    <name evidence="1" type="ORF">AX13_07765</name>
</gene>
<proteinExistence type="predicted"/>
<comment type="caution">
    <text evidence="1">The sequence shown here is derived from an EMBL/GenBank/DDBJ whole genome shotgun (WGS) entry which is preliminary data.</text>
</comment>
<sequence>MGAVSLMEGSGEKAWEIKFGIMPQLSGHGYWW</sequence>
<reference evidence="1 2" key="1">
    <citation type="submission" date="2014-01" db="EMBL/GenBank/DDBJ databases">
        <title>Interspecies Systems Biology Uncovers Metabolites Affecting C. elegans Gene Expression and Life History Traits.</title>
        <authorList>
            <person name="Watson E."/>
            <person name="Macneil L.T."/>
            <person name="Ritter A.D."/>
            <person name="Yilmaz L.S."/>
            <person name="Rosebrock A.P."/>
            <person name="Caudy A.A."/>
            <person name="Walhout A.J."/>
        </authorList>
    </citation>
    <scope>NUCLEOTIDE SEQUENCE [LARGE SCALE GENOMIC DNA]</scope>
    <source>
        <strain evidence="1 2">DA1877</strain>
    </source>
</reference>
<dbReference type="Proteomes" id="UP000020766">
    <property type="component" value="Unassembled WGS sequence"/>
</dbReference>
<dbReference type="AlphaFoldDB" id="A0A014MLZ9"/>
<protein>
    <submittedName>
        <fullName evidence="1">Uncharacterized protein</fullName>
    </submittedName>
</protein>
<evidence type="ECO:0000313" key="1">
    <source>
        <dbReference type="EMBL" id="EXU79154.1"/>
    </source>
</evidence>
<keyword evidence="2" id="KW-1185">Reference proteome</keyword>
<name>A0A014MLZ9_9BURK</name>